<name>A0ABS2KDX7_9GAMM</name>
<keyword evidence="2" id="KW-1185">Reference proteome</keyword>
<evidence type="ECO:0000313" key="2">
    <source>
        <dbReference type="Proteomes" id="UP001430193"/>
    </source>
</evidence>
<dbReference type="RefSeq" id="WP_204630986.1">
    <property type="nucleotide sequence ID" value="NZ_BSOC01000004.1"/>
</dbReference>
<proteinExistence type="predicted"/>
<protein>
    <submittedName>
        <fullName evidence="1">Uncharacterized protein</fullName>
    </submittedName>
</protein>
<comment type="caution">
    <text evidence="1">The sequence shown here is derived from an EMBL/GenBank/DDBJ whole genome shotgun (WGS) entry which is preliminary data.</text>
</comment>
<organism evidence="1 2">
    <name type="scientific">Dyella mobilis</name>
    <dbReference type="NCBI Taxonomy" id="1849582"/>
    <lineage>
        <taxon>Bacteria</taxon>
        <taxon>Pseudomonadati</taxon>
        <taxon>Pseudomonadota</taxon>
        <taxon>Gammaproteobacteria</taxon>
        <taxon>Lysobacterales</taxon>
        <taxon>Rhodanobacteraceae</taxon>
        <taxon>Dyella</taxon>
    </lineage>
</organism>
<sequence length="134" mass="15105">MSWDLSIQRFTKPYADASEIPQDERCLPLGSREGVQRAISEVFVGTDWTEPTWGIYGSVDGSIEFNMGESDPNEGFALHVRASTKVLPMIIELCHRHDWQALDWSSGEFLEQSENPGASLEAWLKYRDQIVGGK</sequence>
<gene>
    <name evidence="1" type="ORF">ISS99_07580</name>
</gene>
<evidence type="ECO:0000313" key="1">
    <source>
        <dbReference type="EMBL" id="MBM7129381.1"/>
    </source>
</evidence>
<reference evidence="1" key="1">
    <citation type="submission" date="2020-10" db="EMBL/GenBank/DDBJ databases">
        <title>Phylogeny of dyella-like bacteria.</title>
        <authorList>
            <person name="Fu J."/>
        </authorList>
    </citation>
    <scope>NUCLEOTIDE SEQUENCE</scope>
    <source>
        <strain evidence="1">DHON07</strain>
    </source>
</reference>
<dbReference type="Proteomes" id="UP001430193">
    <property type="component" value="Unassembled WGS sequence"/>
</dbReference>
<dbReference type="EMBL" id="JADIKF010000037">
    <property type="protein sequence ID" value="MBM7129381.1"/>
    <property type="molecule type" value="Genomic_DNA"/>
</dbReference>
<accession>A0ABS2KDX7</accession>